<gene>
    <name evidence="6" type="primary">xseB</name>
    <name evidence="8" type="ORF">EV659_10771</name>
</gene>
<dbReference type="GO" id="GO:0008855">
    <property type="term" value="F:exodeoxyribonuclease VII activity"/>
    <property type="evidence" value="ECO:0007669"/>
    <property type="project" value="UniProtKB-UniRule"/>
</dbReference>
<dbReference type="InterPro" id="IPR037004">
    <property type="entry name" value="Exonuc_VII_ssu_sf"/>
</dbReference>
<dbReference type="GO" id="GO:0009318">
    <property type="term" value="C:exodeoxyribonuclease VII complex"/>
    <property type="evidence" value="ECO:0007669"/>
    <property type="project" value="UniProtKB-UniRule"/>
</dbReference>
<dbReference type="PANTHER" id="PTHR34137:SF1">
    <property type="entry name" value="EXODEOXYRIBONUCLEASE 7 SMALL SUBUNIT"/>
    <property type="match status" value="1"/>
</dbReference>
<keyword evidence="4 6" id="KW-0378">Hydrolase</keyword>
<comment type="similarity">
    <text evidence="1 6">Belongs to the XseB family.</text>
</comment>
<evidence type="ECO:0000256" key="7">
    <source>
        <dbReference type="SAM" id="MobiDB-lite"/>
    </source>
</evidence>
<dbReference type="AlphaFoldDB" id="A0A4R2PH29"/>
<dbReference type="GO" id="GO:0005829">
    <property type="term" value="C:cytosol"/>
    <property type="evidence" value="ECO:0007669"/>
    <property type="project" value="TreeGrafter"/>
</dbReference>
<evidence type="ECO:0000256" key="2">
    <source>
        <dbReference type="ARBA" id="ARBA00022490"/>
    </source>
</evidence>
<evidence type="ECO:0000256" key="1">
    <source>
        <dbReference type="ARBA" id="ARBA00009998"/>
    </source>
</evidence>
<evidence type="ECO:0000256" key="4">
    <source>
        <dbReference type="ARBA" id="ARBA00022801"/>
    </source>
</evidence>
<comment type="function">
    <text evidence="6">Bidirectionally degrades single-stranded DNA into large acid-insoluble oligonucleotides, which are then degraded further into small acid-soluble oligonucleotides.</text>
</comment>
<dbReference type="EC" id="3.1.11.6" evidence="6"/>
<dbReference type="HAMAP" id="MF_00337">
    <property type="entry name" value="Exonuc_7_S"/>
    <property type="match status" value="1"/>
</dbReference>
<comment type="subcellular location">
    <subcellularLocation>
        <location evidence="6">Cytoplasm</location>
    </subcellularLocation>
</comment>
<dbReference type="Pfam" id="PF02609">
    <property type="entry name" value="Exonuc_VII_S"/>
    <property type="match status" value="1"/>
</dbReference>
<organism evidence="8 9">
    <name type="scientific">Rhodothalassium salexigens DSM 2132</name>
    <dbReference type="NCBI Taxonomy" id="1188247"/>
    <lineage>
        <taxon>Bacteria</taxon>
        <taxon>Pseudomonadati</taxon>
        <taxon>Pseudomonadota</taxon>
        <taxon>Alphaproteobacteria</taxon>
        <taxon>Rhodothalassiales</taxon>
        <taxon>Rhodothalassiaceae</taxon>
        <taxon>Rhodothalassium</taxon>
    </lineage>
</organism>
<dbReference type="Proteomes" id="UP000295399">
    <property type="component" value="Unassembled WGS sequence"/>
</dbReference>
<evidence type="ECO:0000256" key="3">
    <source>
        <dbReference type="ARBA" id="ARBA00022722"/>
    </source>
</evidence>
<sequence>MTDDGQSDTQTGIDTGTGTGQTAGSVTVPEDVRAMSFEQAMAELEQIVARLESGEVALEESIAIYERGEALRRYCEDKLRQAEARIETVAVSGGVATGTRTTDPETHG</sequence>
<evidence type="ECO:0000313" key="8">
    <source>
        <dbReference type="EMBL" id="TCP33461.1"/>
    </source>
</evidence>
<comment type="subunit">
    <text evidence="6">Heterooligomer composed of large and small subunits.</text>
</comment>
<dbReference type="InParanoid" id="A0A4R2PH29"/>
<keyword evidence="5 6" id="KW-0269">Exonuclease</keyword>
<keyword evidence="9" id="KW-1185">Reference proteome</keyword>
<dbReference type="EMBL" id="SLXO01000007">
    <property type="protein sequence ID" value="TCP33461.1"/>
    <property type="molecule type" value="Genomic_DNA"/>
</dbReference>
<keyword evidence="3 6" id="KW-0540">Nuclease</keyword>
<dbReference type="GO" id="GO:0006308">
    <property type="term" value="P:DNA catabolic process"/>
    <property type="evidence" value="ECO:0007669"/>
    <property type="project" value="UniProtKB-UniRule"/>
</dbReference>
<dbReference type="NCBIfam" id="NF002140">
    <property type="entry name" value="PRK00977.1-4"/>
    <property type="match status" value="1"/>
</dbReference>
<dbReference type="RefSeq" id="WP_420877589.1">
    <property type="nucleotide sequence ID" value="NZ_JACIGF010000007.1"/>
</dbReference>
<name>A0A4R2PH29_RHOSA</name>
<dbReference type="InterPro" id="IPR003761">
    <property type="entry name" value="Exonuc_VII_S"/>
</dbReference>
<evidence type="ECO:0000313" key="9">
    <source>
        <dbReference type="Proteomes" id="UP000295399"/>
    </source>
</evidence>
<dbReference type="SUPFAM" id="SSF116842">
    <property type="entry name" value="XseB-like"/>
    <property type="match status" value="1"/>
</dbReference>
<protein>
    <recommendedName>
        <fullName evidence="6">Exodeoxyribonuclease 7 small subunit</fullName>
        <ecNumber evidence="6">3.1.11.6</ecNumber>
    </recommendedName>
    <alternativeName>
        <fullName evidence="6">Exodeoxyribonuclease VII small subunit</fullName>
        <shortName evidence="6">Exonuclease VII small subunit</shortName>
    </alternativeName>
</protein>
<proteinExistence type="inferred from homology"/>
<comment type="catalytic activity">
    <reaction evidence="6">
        <text>Exonucleolytic cleavage in either 5'- to 3'- or 3'- to 5'-direction to yield nucleoside 5'-phosphates.</text>
        <dbReference type="EC" id="3.1.11.6"/>
    </reaction>
</comment>
<keyword evidence="2 6" id="KW-0963">Cytoplasm</keyword>
<dbReference type="PANTHER" id="PTHR34137">
    <property type="entry name" value="EXODEOXYRIBONUCLEASE 7 SMALL SUBUNIT"/>
    <property type="match status" value="1"/>
</dbReference>
<dbReference type="Gene3D" id="1.10.287.1040">
    <property type="entry name" value="Exonuclease VII, small subunit"/>
    <property type="match status" value="1"/>
</dbReference>
<reference evidence="8 9" key="1">
    <citation type="submission" date="2019-03" db="EMBL/GenBank/DDBJ databases">
        <title>Genomic Encyclopedia of Type Strains, Phase IV (KMG-IV): sequencing the most valuable type-strain genomes for metagenomic binning, comparative biology and taxonomic classification.</title>
        <authorList>
            <person name="Goeker M."/>
        </authorList>
    </citation>
    <scope>NUCLEOTIDE SEQUENCE [LARGE SCALE GENOMIC DNA]</scope>
    <source>
        <strain evidence="8 9">DSM 2132</strain>
    </source>
</reference>
<comment type="caution">
    <text evidence="8">The sequence shown here is derived from an EMBL/GenBank/DDBJ whole genome shotgun (WGS) entry which is preliminary data.</text>
</comment>
<dbReference type="NCBIfam" id="NF002139">
    <property type="entry name" value="PRK00977.1-3"/>
    <property type="match status" value="1"/>
</dbReference>
<feature type="region of interest" description="Disordered" evidence="7">
    <location>
        <begin position="1"/>
        <end position="28"/>
    </location>
</feature>
<evidence type="ECO:0000256" key="5">
    <source>
        <dbReference type="ARBA" id="ARBA00022839"/>
    </source>
</evidence>
<accession>A0A4R2PH29</accession>
<evidence type="ECO:0000256" key="6">
    <source>
        <dbReference type="HAMAP-Rule" id="MF_00337"/>
    </source>
</evidence>
<dbReference type="NCBIfam" id="TIGR01280">
    <property type="entry name" value="xseB"/>
    <property type="match status" value="1"/>
</dbReference>